<dbReference type="InterPro" id="IPR000795">
    <property type="entry name" value="T_Tr_GTP-bd_dom"/>
</dbReference>
<dbReference type="PANTHER" id="PTHR43261:SF1">
    <property type="entry name" value="RIBOSOME-RELEASING FACTOR 2, MITOCHONDRIAL"/>
    <property type="match status" value="1"/>
</dbReference>
<dbReference type="Pfam" id="PF00679">
    <property type="entry name" value="EFG_C"/>
    <property type="match status" value="2"/>
</dbReference>
<dbReference type="GO" id="GO:0032543">
    <property type="term" value="P:mitochondrial translation"/>
    <property type="evidence" value="ECO:0007669"/>
    <property type="project" value="UniProtKB-UniRule"/>
</dbReference>
<dbReference type="EMBL" id="BLAL01000059">
    <property type="protein sequence ID" value="GES82097.1"/>
    <property type="molecule type" value="Genomic_DNA"/>
</dbReference>
<dbReference type="InterPro" id="IPR053905">
    <property type="entry name" value="EF-G-like_DII"/>
</dbReference>
<dbReference type="Pfam" id="PF14492">
    <property type="entry name" value="EFG_III"/>
    <property type="match status" value="1"/>
</dbReference>
<dbReference type="CDD" id="cd01886">
    <property type="entry name" value="EF-G"/>
    <property type="match status" value="1"/>
</dbReference>
<dbReference type="CDD" id="cd03713">
    <property type="entry name" value="EFG_mtEFG_C"/>
    <property type="match status" value="1"/>
</dbReference>
<dbReference type="SUPFAM" id="SSF52540">
    <property type="entry name" value="P-loop containing nucleoside triphosphate hydrolases"/>
    <property type="match status" value="1"/>
</dbReference>
<dbReference type="GO" id="GO:0003924">
    <property type="term" value="F:GTPase activity"/>
    <property type="evidence" value="ECO:0007669"/>
    <property type="project" value="UniProtKB-UniRule"/>
</dbReference>
<evidence type="ECO:0000259" key="8">
    <source>
        <dbReference type="PROSITE" id="PS51722"/>
    </source>
</evidence>
<evidence type="ECO:0000256" key="7">
    <source>
        <dbReference type="HAMAP-Rule" id="MF_03059"/>
    </source>
</evidence>
<keyword evidence="1 7" id="KW-0547">Nucleotide-binding</keyword>
<keyword evidence="4 7" id="KW-0496">Mitochondrion</keyword>
<protein>
    <recommendedName>
        <fullName evidence="7">Ribosome-releasing factor 2, mitochondrial</fullName>
        <shortName evidence="7">RRF2mt</shortName>
    </recommendedName>
    <alternativeName>
        <fullName evidence="7">Elongation factor G 2, mitochondrial</fullName>
        <shortName evidence="7">EF-G2mt</shortName>
        <shortName evidence="7">mEF-G 2</shortName>
    </alternativeName>
</protein>
<dbReference type="InterPro" id="IPR005225">
    <property type="entry name" value="Small_GTP-bd"/>
</dbReference>
<evidence type="ECO:0000256" key="3">
    <source>
        <dbReference type="ARBA" id="ARBA00022917"/>
    </source>
</evidence>
<dbReference type="Gene3D" id="3.80.10.10">
    <property type="entry name" value="Ribonuclease Inhibitor"/>
    <property type="match status" value="1"/>
</dbReference>
<dbReference type="PRINTS" id="PR00315">
    <property type="entry name" value="ELONGATNFCT"/>
</dbReference>
<dbReference type="SUPFAM" id="SSF81383">
    <property type="entry name" value="F-box domain"/>
    <property type="match status" value="1"/>
</dbReference>
<dbReference type="PANTHER" id="PTHR43261">
    <property type="entry name" value="TRANSLATION ELONGATION FACTOR G-RELATED"/>
    <property type="match status" value="1"/>
</dbReference>
<dbReference type="SUPFAM" id="SSF52047">
    <property type="entry name" value="RNI-like"/>
    <property type="match status" value="1"/>
</dbReference>
<comment type="caution">
    <text evidence="9">The sequence shown here is derived from an EMBL/GenBank/DDBJ whole genome shotgun (WGS) entry which is preliminary data.</text>
</comment>
<name>A0A8H3LAL8_9GLOM</name>
<dbReference type="Gene3D" id="2.40.30.10">
    <property type="entry name" value="Translation factors"/>
    <property type="match status" value="1"/>
</dbReference>
<dbReference type="Proteomes" id="UP000615446">
    <property type="component" value="Unassembled WGS sequence"/>
</dbReference>
<dbReference type="Pfam" id="PF22042">
    <property type="entry name" value="EF-G_D2"/>
    <property type="match status" value="1"/>
</dbReference>
<evidence type="ECO:0000256" key="2">
    <source>
        <dbReference type="ARBA" id="ARBA00022768"/>
    </source>
</evidence>
<proteinExistence type="inferred from homology"/>
<dbReference type="InterPro" id="IPR036047">
    <property type="entry name" value="F-box-like_dom_sf"/>
</dbReference>
<dbReference type="InterPro" id="IPR027417">
    <property type="entry name" value="P-loop_NTPase"/>
</dbReference>
<dbReference type="GO" id="GO:0005525">
    <property type="term" value="F:GTP binding"/>
    <property type="evidence" value="ECO:0007669"/>
    <property type="project" value="UniProtKB-UniRule"/>
</dbReference>
<sequence>MASTLPYVCLSNIFQHIDKDQKSLYSCAFVNKQWCMSAIPELWRSPFENHQESKKQIALINTYIACLPQAIQERLRIVSTLTQPITFNYPAYIRNIPVNRIFLSSAEWCNFKIEAETPRERMKKELSKALCRNFLGQAAYIDCLDITIANDFNIFRLYGASNKLPHIHTLKVNNEYYSDQFKTISKLCQNIQSLIISQMEYVKPTNYGDLVKIIQVQPKLQDLSIDAHNSEGFKMVWNGLVNSIYAKNSLTNLIIKHIYFDSILFSKFLQQLTTFENLEKITIKKWFIEKLNHQEIQSSFKEFKKLNTIIVKQYDLPLKILEPIFQYSSSALHTLQFIHLQNYNIETLIELLSDHCHNLKKFIAPMSIHQSIKIEKLFKGCQQLEYFHIYHPNFDLKKIHLMNCSQYNVCVAMDVDDYLLKLKETFPEGLKTFKVYLNWVFSPDALEKFLDGLMIGKNNGILEFRFSQGLSEKHLEIIKKFPENNVKLLSRTIINQRFYATTIKEYSIPKTRNIGIIAHIDAGKTTTTERMLHYSGFTRRIGDVDHGDTVMDYMKQERERGITITSAAITFGWKNHRINLIDTPGHVDFTIEVERSIRVLDGAVTILDGVSGVEAQTQTVWAQADKYGIPRIAYVNKMDRIGAGFGRTVKEMRYKLGTRPLVCQLPVMKKDSIGNNIFFGVVDLLDMQVLDWNNDPNGSIINKISLTEQYPISELFEEAVKGRSHLVEALSEIDDQLLEILLANEDPMKVSVDDIREALRRVTLNGKAVPVFCGASYKNIGVQPLMDAVVDFLPSPLDRSPPLATLSDKIIEIPLKEKEKLCAFAFKVIHDHKRGPMVFIRVYSGKIDNRMTLFNTSSRKRERVNKLLQMYANDVEEIPSITAGNIGVIVGLKETRTVFFYAVEPTSTSDEKPLEEALKNMLREDPSLHVHVDSDSGQTLISGMGELHLEIIKDRLLTEFKVNAEMGKMRISYRETITVEQLEHTCLYDRELMGKKQKAQVSLTITPLSENDKGVPEEVGNRIEIQIDDLNSEQVETNNENSFMKLNKEEIRDTLRSGILSALYRGPILGFPITGLHIKVHSLELFGSESTKMAIGACASQALGEAMKNGDPALLEPLMDVEVEVPEEHLGDVLADLTGTRRGNILGLETSGQSIDYDHSIEIYAPPDSTYTSSDEKQGVVKPKRIIKAHVPLSTLLGYSSSLRSLTGGTGSFNMRIHSFGIMSEDRAKSVINEIRGGY</sequence>
<evidence type="ECO:0000313" key="9">
    <source>
        <dbReference type="EMBL" id="GES82097.1"/>
    </source>
</evidence>
<dbReference type="InterPro" id="IPR000640">
    <property type="entry name" value="EFG_V-like"/>
</dbReference>
<accession>A0A8H3LAL8</accession>
<feature type="domain" description="Tr-type G" evidence="8">
    <location>
        <begin position="509"/>
        <end position="797"/>
    </location>
</feature>
<dbReference type="Pfam" id="PF03764">
    <property type="entry name" value="EFG_IV"/>
    <property type="match status" value="1"/>
</dbReference>
<dbReference type="Gene3D" id="3.30.70.870">
    <property type="entry name" value="Elongation Factor G (Translational Gtpase), domain 3"/>
    <property type="match status" value="1"/>
</dbReference>
<organism evidence="9 10">
    <name type="scientific">Rhizophagus clarus</name>
    <dbReference type="NCBI Taxonomy" id="94130"/>
    <lineage>
        <taxon>Eukaryota</taxon>
        <taxon>Fungi</taxon>
        <taxon>Fungi incertae sedis</taxon>
        <taxon>Mucoromycota</taxon>
        <taxon>Glomeromycotina</taxon>
        <taxon>Glomeromycetes</taxon>
        <taxon>Glomerales</taxon>
        <taxon>Glomeraceae</taxon>
        <taxon>Rhizophagus</taxon>
    </lineage>
</organism>
<dbReference type="HAMAP" id="MF_03059">
    <property type="entry name" value="mEF_G_2"/>
    <property type="match status" value="1"/>
</dbReference>
<feature type="binding site" evidence="7">
    <location>
        <begin position="518"/>
        <end position="525"/>
    </location>
    <ligand>
        <name>GTP</name>
        <dbReference type="ChEBI" id="CHEBI:37565"/>
    </ligand>
</feature>
<dbReference type="InterPro" id="IPR009022">
    <property type="entry name" value="EFG_III"/>
</dbReference>
<comment type="function">
    <text evidence="6">Catalyzes the GTP-dependent ribosomal translocation step during translation elongation. During this step, the ribosome changes from the pre-translocational (PRE) to the post-translocational (POST) state as the newly formed A-site-bound peptidyl-tRNA and P-site-bound deacylated tRNA move to the P and E sites, respectively. Catalyzes the coordinated movement of the two tRNA molecules, the mRNA and conformational changes in the ribosome.</text>
</comment>
<dbReference type="SUPFAM" id="SSF54980">
    <property type="entry name" value="EF-G C-terminal domain-like"/>
    <property type="match status" value="2"/>
</dbReference>
<dbReference type="SUPFAM" id="SSF54211">
    <property type="entry name" value="Ribosomal protein S5 domain 2-like"/>
    <property type="match status" value="1"/>
</dbReference>
<dbReference type="AlphaFoldDB" id="A0A8H3LAL8"/>
<dbReference type="NCBIfam" id="TIGR00231">
    <property type="entry name" value="small_GTP"/>
    <property type="match status" value="1"/>
</dbReference>
<keyword evidence="3 7" id="KW-0648">Protein biosynthesis</keyword>
<evidence type="ECO:0000256" key="4">
    <source>
        <dbReference type="ARBA" id="ARBA00023128"/>
    </source>
</evidence>
<gene>
    <name evidence="7" type="primary">MEF2</name>
    <name evidence="9" type="ORF">RCL2_000932500</name>
</gene>
<evidence type="ECO:0000313" key="10">
    <source>
        <dbReference type="Proteomes" id="UP000615446"/>
    </source>
</evidence>
<dbReference type="InterPro" id="IPR032675">
    <property type="entry name" value="LRR_dom_sf"/>
</dbReference>
<feature type="binding site" evidence="7">
    <location>
        <begin position="582"/>
        <end position="586"/>
    </location>
    <ligand>
        <name>GTP</name>
        <dbReference type="ChEBI" id="CHEBI:37565"/>
    </ligand>
</feature>
<dbReference type="Gene3D" id="3.30.230.10">
    <property type="match status" value="1"/>
</dbReference>
<dbReference type="Pfam" id="PF00009">
    <property type="entry name" value="GTP_EFTU"/>
    <property type="match status" value="1"/>
</dbReference>
<feature type="binding site" evidence="7">
    <location>
        <begin position="636"/>
        <end position="639"/>
    </location>
    <ligand>
        <name>GTP</name>
        <dbReference type="ChEBI" id="CHEBI:37565"/>
    </ligand>
</feature>
<dbReference type="InterPro" id="IPR030851">
    <property type="entry name" value="EFG2"/>
</dbReference>
<reference evidence="9" key="1">
    <citation type="submission" date="2019-10" db="EMBL/GenBank/DDBJ databases">
        <title>Conservation and host-specific expression of non-tandemly repeated heterogenous ribosome RNA gene in arbuscular mycorrhizal fungi.</title>
        <authorList>
            <person name="Maeda T."/>
            <person name="Kobayashi Y."/>
            <person name="Nakagawa T."/>
            <person name="Ezawa T."/>
            <person name="Yamaguchi K."/>
            <person name="Bino T."/>
            <person name="Nishimoto Y."/>
            <person name="Shigenobu S."/>
            <person name="Kawaguchi M."/>
        </authorList>
    </citation>
    <scope>NUCLEOTIDE SEQUENCE</scope>
    <source>
        <strain evidence="9">HR1</strain>
    </source>
</reference>
<dbReference type="Gene3D" id="3.40.50.300">
    <property type="entry name" value="P-loop containing nucleotide triphosphate hydrolases"/>
    <property type="match status" value="1"/>
</dbReference>
<dbReference type="FunFam" id="3.40.50.300:FF:000514">
    <property type="entry name" value="Ribosome-releasing factor 2, mitochondrial"/>
    <property type="match status" value="1"/>
</dbReference>
<dbReference type="GO" id="GO:0003746">
    <property type="term" value="F:translation elongation factor activity"/>
    <property type="evidence" value="ECO:0007669"/>
    <property type="project" value="UniProtKB-KW"/>
</dbReference>
<keyword evidence="2" id="KW-0251">Elongation factor</keyword>
<dbReference type="InterPro" id="IPR035647">
    <property type="entry name" value="EFG_III/V"/>
</dbReference>
<dbReference type="InterPro" id="IPR001810">
    <property type="entry name" value="F-box_dom"/>
</dbReference>
<dbReference type="InterPro" id="IPR031157">
    <property type="entry name" value="G_TR_CS"/>
</dbReference>
<dbReference type="SUPFAM" id="SSF50447">
    <property type="entry name" value="Translation proteins"/>
    <property type="match status" value="1"/>
</dbReference>
<dbReference type="PROSITE" id="PS00301">
    <property type="entry name" value="G_TR_1"/>
    <property type="match status" value="1"/>
</dbReference>
<dbReference type="Gene3D" id="3.30.70.240">
    <property type="match status" value="1"/>
</dbReference>
<keyword evidence="9" id="KW-0378">Hydrolase</keyword>
<dbReference type="SMART" id="SM00889">
    <property type="entry name" value="EFG_IV"/>
    <property type="match status" value="1"/>
</dbReference>
<evidence type="ECO:0000256" key="5">
    <source>
        <dbReference type="ARBA" id="ARBA00023134"/>
    </source>
</evidence>
<evidence type="ECO:0000256" key="6">
    <source>
        <dbReference type="ARBA" id="ARBA00024731"/>
    </source>
</evidence>
<dbReference type="FunFam" id="3.30.70.870:FF:000001">
    <property type="entry name" value="Elongation factor G"/>
    <property type="match status" value="1"/>
</dbReference>
<dbReference type="Pfam" id="PF12937">
    <property type="entry name" value="F-box-like"/>
    <property type="match status" value="1"/>
</dbReference>
<dbReference type="InterPro" id="IPR005517">
    <property type="entry name" value="Transl_elong_EFG/EF2_IV"/>
</dbReference>
<comment type="subcellular location">
    <subcellularLocation>
        <location evidence="7">Mitochondrion</location>
    </subcellularLocation>
</comment>
<dbReference type="GO" id="GO:0005759">
    <property type="term" value="C:mitochondrial matrix"/>
    <property type="evidence" value="ECO:0007669"/>
    <property type="project" value="UniProtKB-ARBA"/>
</dbReference>
<evidence type="ECO:0000256" key="1">
    <source>
        <dbReference type="ARBA" id="ARBA00022741"/>
    </source>
</evidence>
<dbReference type="InterPro" id="IPR014721">
    <property type="entry name" value="Ribsml_uS5_D2-typ_fold_subgr"/>
</dbReference>
<dbReference type="InterPro" id="IPR020568">
    <property type="entry name" value="Ribosomal_Su5_D2-typ_SF"/>
</dbReference>
<comment type="function">
    <text evidence="7">Mitochondrial GTPase that mediates the disassembly of ribosomes from messenger RNA at the termination of mitochondrial protein biosynthesis. Not involved in the GTP-dependent ribosomal translocation step during translation elongation.</text>
</comment>
<dbReference type="OrthoDB" id="198619at2759"/>
<dbReference type="GO" id="GO:0032790">
    <property type="term" value="P:ribosome disassembly"/>
    <property type="evidence" value="ECO:0007669"/>
    <property type="project" value="UniProtKB-UniRule"/>
</dbReference>
<dbReference type="InterPro" id="IPR035649">
    <property type="entry name" value="EFG_V"/>
</dbReference>
<keyword evidence="5 7" id="KW-0342">GTP-binding</keyword>
<dbReference type="PROSITE" id="PS51722">
    <property type="entry name" value="G_TR_2"/>
    <property type="match status" value="1"/>
</dbReference>
<dbReference type="CDD" id="cd16262">
    <property type="entry name" value="EFG_III"/>
    <property type="match status" value="1"/>
</dbReference>
<dbReference type="InterPro" id="IPR009000">
    <property type="entry name" value="Transl_B-barrel_sf"/>
</dbReference>
<comment type="similarity">
    <text evidence="7">Belongs to the TRAFAC class translation factor GTPase superfamily. Classic translation factor GTPase family. EF-G/EF-2 subfamily.</text>
</comment>
<dbReference type="InterPro" id="IPR041095">
    <property type="entry name" value="EFG_II"/>
</dbReference>
<dbReference type="SMART" id="SM00838">
    <property type="entry name" value="EFG_C"/>
    <property type="match status" value="1"/>
</dbReference>